<dbReference type="EMBL" id="JBHSLN010000083">
    <property type="protein sequence ID" value="MFC5298836.1"/>
    <property type="molecule type" value="Genomic_DNA"/>
</dbReference>
<gene>
    <name evidence="3" type="ORF">ACFPK8_15090</name>
</gene>
<dbReference type="Proteomes" id="UP001595937">
    <property type="component" value="Unassembled WGS sequence"/>
</dbReference>
<evidence type="ECO:0000256" key="1">
    <source>
        <dbReference type="ARBA" id="ARBA00022729"/>
    </source>
</evidence>
<organism evidence="3 4">
    <name type="scientific">Brachybacterium tyrofermentans</name>
    <dbReference type="NCBI Taxonomy" id="47848"/>
    <lineage>
        <taxon>Bacteria</taxon>
        <taxon>Bacillati</taxon>
        <taxon>Actinomycetota</taxon>
        <taxon>Actinomycetes</taxon>
        <taxon>Micrococcales</taxon>
        <taxon>Dermabacteraceae</taxon>
        <taxon>Brachybacterium</taxon>
    </lineage>
</organism>
<dbReference type="InterPro" id="IPR039424">
    <property type="entry name" value="SBP_5"/>
</dbReference>
<dbReference type="PANTHER" id="PTHR30290:SF38">
    <property type="entry name" value="D,D-DIPEPTIDE-BINDING PERIPLASMIC PROTEIN DDPA-RELATED"/>
    <property type="match status" value="1"/>
</dbReference>
<dbReference type="InterPro" id="IPR030678">
    <property type="entry name" value="Peptide/Ni-bd"/>
</dbReference>
<comment type="caution">
    <text evidence="3">The sequence shown here is derived from an EMBL/GenBank/DDBJ whole genome shotgun (WGS) entry which is preliminary data.</text>
</comment>
<evidence type="ECO:0000313" key="3">
    <source>
        <dbReference type="EMBL" id="MFC5298836.1"/>
    </source>
</evidence>
<name>A0ABW0FJL6_9MICO</name>
<dbReference type="Gene3D" id="3.40.190.10">
    <property type="entry name" value="Periplasmic binding protein-like II"/>
    <property type="match status" value="1"/>
</dbReference>
<protein>
    <submittedName>
        <fullName evidence="3">ABC transporter substrate-binding protein</fullName>
    </submittedName>
</protein>
<dbReference type="PROSITE" id="PS51318">
    <property type="entry name" value="TAT"/>
    <property type="match status" value="1"/>
</dbReference>
<reference evidence="4" key="1">
    <citation type="journal article" date="2019" name="Int. J. Syst. Evol. Microbiol.">
        <title>The Global Catalogue of Microorganisms (GCM) 10K type strain sequencing project: providing services to taxonomists for standard genome sequencing and annotation.</title>
        <authorList>
            <consortium name="The Broad Institute Genomics Platform"/>
            <consortium name="The Broad Institute Genome Sequencing Center for Infectious Disease"/>
            <person name="Wu L."/>
            <person name="Ma J."/>
        </authorList>
    </citation>
    <scope>NUCLEOTIDE SEQUENCE [LARGE SCALE GENOMIC DNA]</scope>
    <source>
        <strain evidence="4">CGMCC 1.16455</strain>
    </source>
</reference>
<proteinExistence type="predicted"/>
<keyword evidence="1" id="KW-0732">Signal</keyword>
<feature type="domain" description="Solute-binding protein family 5" evidence="2">
    <location>
        <begin position="116"/>
        <end position="454"/>
    </location>
</feature>
<keyword evidence="4" id="KW-1185">Reference proteome</keyword>
<dbReference type="PANTHER" id="PTHR30290">
    <property type="entry name" value="PERIPLASMIC BINDING COMPONENT OF ABC TRANSPORTER"/>
    <property type="match status" value="1"/>
</dbReference>
<dbReference type="RefSeq" id="WP_343923904.1">
    <property type="nucleotide sequence ID" value="NZ_BAAAIR010000035.1"/>
</dbReference>
<evidence type="ECO:0000259" key="2">
    <source>
        <dbReference type="Pfam" id="PF00496"/>
    </source>
</evidence>
<dbReference type="GeneID" id="303297305"/>
<sequence length="545" mass="58457">MAITISADRLGRRSFLRGSAALAGAAGIVAGIGACAPKDAGKGTGSDSGGAPAGDADPDGHLSAAISYELGTNGYDPMSTSAALTVAVNWHTLEGLTELHPVTREVYAALGTEIPSAESTSVDVTLRDGAVFHDGSPVTTDDVVFSFERVLDPANASLYSQFIPFIESVTAKDDTTVTFALTAPTGVFAERLSTVKIVPRAAVEADPKEFDASPVGTGPWRMTDNGATSKVVEFERFDDYTGTMPAQGKTMGWEIIPDAATRTNAMQSKTAQVIDSVPYLSIDQLKGSGTVESVGGFGLLFAMFNNAENNPFNDLRNRQAFLYAIDMDTVIETGLSGQAEPVSCFVQKDHPNYKEASTVYSLDAEKAKALFAETGLTSFRMLVTDHDWVQQCTPIIQESLSAVGIDVAFEQKQSADAYNTVDSDPDSFDVMVAPGDPSVFGNDPDLLMRWWYGGDVWTEGRMHWKGQEACTETEELLGQGLEAVDPAEQEKIWGQLFDLISDEVPLYPLFHRKSPTAWDAETLVNFQPISLTGLSFIDVASTQAE</sequence>
<dbReference type="InterPro" id="IPR000914">
    <property type="entry name" value="SBP_5_dom"/>
</dbReference>
<dbReference type="InterPro" id="IPR006311">
    <property type="entry name" value="TAT_signal"/>
</dbReference>
<accession>A0ABW0FJL6</accession>
<dbReference type="SUPFAM" id="SSF53850">
    <property type="entry name" value="Periplasmic binding protein-like II"/>
    <property type="match status" value="1"/>
</dbReference>
<evidence type="ECO:0000313" key="4">
    <source>
        <dbReference type="Proteomes" id="UP001595937"/>
    </source>
</evidence>
<dbReference type="Gene3D" id="3.10.105.10">
    <property type="entry name" value="Dipeptide-binding Protein, Domain 3"/>
    <property type="match status" value="1"/>
</dbReference>
<dbReference type="PIRSF" id="PIRSF002741">
    <property type="entry name" value="MppA"/>
    <property type="match status" value="1"/>
</dbReference>
<dbReference type="Pfam" id="PF00496">
    <property type="entry name" value="SBP_bac_5"/>
    <property type="match status" value="1"/>
</dbReference>
<dbReference type="Gene3D" id="3.90.76.10">
    <property type="entry name" value="Dipeptide-binding Protein, Domain 1"/>
    <property type="match status" value="1"/>
</dbReference>
<dbReference type="CDD" id="cd00995">
    <property type="entry name" value="PBP2_NikA_DppA_OppA_like"/>
    <property type="match status" value="1"/>
</dbReference>